<dbReference type="PROSITE" id="PS00156">
    <property type="entry name" value="OMPDECASE"/>
    <property type="match status" value="1"/>
</dbReference>
<dbReference type="InterPro" id="IPR018089">
    <property type="entry name" value="OMPdecase_AS"/>
</dbReference>
<organism evidence="9">
    <name type="scientific">Proteinivorax tanatarense</name>
    <dbReference type="NCBI Taxonomy" id="1260629"/>
    <lineage>
        <taxon>Bacteria</taxon>
        <taxon>Bacillati</taxon>
        <taxon>Bacillota</taxon>
        <taxon>Clostridia</taxon>
        <taxon>Eubacteriales</taxon>
        <taxon>Proteinivoracaceae</taxon>
        <taxon>Proteinivorax</taxon>
    </lineage>
</organism>
<dbReference type="InterPro" id="IPR011995">
    <property type="entry name" value="OMPdecase_type-2"/>
</dbReference>
<dbReference type="SMART" id="SM00934">
    <property type="entry name" value="OMPdecase"/>
    <property type="match status" value="1"/>
</dbReference>
<comment type="catalytic activity">
    <reaction evidence="6 7">
        <text>orotidine 5'-phosphate + H(+) = UMP + CO2</text>
        <dbReference type="Rhea" id="RHEA:11596"/>
        <dbReference type="ChEBI" id="CHEBI:15378"/>
        <dbReference type="ChEBI" id="CHEBI:16526"/>
        <dbReference type="ChEBI" id="CHEBI:57538"/>
        <dbReference type="ChEBI" id="CHEBI:57865"/>
        <dbReference type="EC" id="4.1.1.23"/>
    </reaction>
</comment>
<feature type="domain" description="Orotidine 5'-phosphate decarboxylase" evidence="8">
    <location>
        <begin position="16"/>
        <end position="270"/>
    </location>
</feature>
<dbReference type="EC" id="4.1.1.23" evidence="7"/>
<dbReference type="InterPro" id="IPR013785">
    <property type="entry name" value="Aldolase_TIM"/>
</dbReference>
<keyword evidence="3 7" id="KW-0210">Decarboxylase</keyword>
<dbReference type="SUPFAM" id="SSF51366">
    <property type="entry name" value="Ribulose-phoshate binding barrel"/>
    <property type="match status" value="1"/>
</dbReference>
<proteinExistence type="inferred from homology"/>
<dbReference type="PANTHER" id="PTHR43375">
    <property type="entry name" value="OROTIDINE 5'-PHOSPHATE DECARBOXYLASE"/>
    <property type="match status" value="1"/>
</dbReference>
<evidence type="ECO:0000256" key="5">
    <source>
        <dbReference type="ARBA" id="ARBA00023239"/>
    </source>
</evidence>
<reference evidence="9" key="2">
    <citation type="submission" date="2024-06" db="EMBL/GenBank/DDBJ databases">
        <authorList>
            <person name="Petrova K.O."/>
            <person name="Toshchakov S.V."/>
            <person name="Boltjanskaja Y.V."/>
            <person name="Kevbrin V."/>
        </authorList>
    </citation>
    <scope>NUCLEOTIDE SEQUENCE</scope>
    <source>
        <strain evidence="9">Z-910T</strain>
    </source>
</reference>
<dbReference type="InterPro" id="IPR011060">
    <property type="entry name" value="RibuloseP-bd_barrel"/>
</dbReference>
<evidence type="ECO:0000256" key="3">
    <source>
        <dbReference type="ARBA" id="ARBA00022793"/>
    </source>
</evidence>
<protein>
    <recommendedName>
        <fullName evidence="7">Orotidine 5'-phosphate decarboxylase</fullName>
        <ecNumber evidence="7">4.1.1.23</ecNumber>
    </recommendedName>
    <alternativeName>
        <fullName evidence="7">OMP decarboxylase</fullName>
        <shortName evidence="7">OMPDCase</shortName>
        <shortName evidence="7">OMPdecase</shortName>
    </alternativeName>
</protein>
<dbReference type="Pfam" id="PF00215">
    <property type="entry name" value="OMPdecase"/>
    <property type="match status" value="1"/>
</dbReference>
<evidence type="ECO:0000256" key="2">
    <source>
        <dbReference type="ARBA" id="ARBA00008847"/>
    </source>
</evidence>
<evidence type="ECO:0000256" key="1">
    <source>
        <dbReference type="ARBA" id="ARBA00004861"/>
    </source>
</evidence>
<sequence length="296" mass="32390">MFAAKLSKAIKEKNNPCVVGLDPTMEMMPEFLQKKYNVSVQKENIPQMFLEFNKNIIDSVADLTPAIKVQVAFYERYGLAGIEAFYETLKYCKEKDVLTIADVKRGDIGSTALAYAEGLLQEPSIDSITVNPLFGTDGLTPFVDVAKKEGKGLFILLKTSNPSSAELQDLEVEGGQKVYHKISDIIATLDEDCKGEYSDMGVVVGATHPAQLAELRKKQKGFMLVPGYGAQGGSGKDIVDAFDDEGLGAVVNSSRGITSYYKKVKADEKDYAKFAKKSLENMIKDINSALAQKRGK</sequence>
<comment type="similarity">
    <text evidence="2 7">Belongs to the OMP decarboxylase family. Type 2 subfamily.</text>
</comment>
<dbReference type="PANTHER" id="PTHR43375:SF1">
    <property type="entry name" value="OROTIDINE 5'-PHOSPHATE DECARBOXYLASE"/>
    <property type="match status" value="1"/>
</dbReference>
<keyword evidence="4 7" id="KW-0665">Pyrimidine biosynthesis</keyword>
<dbReference type="AlphaFoldDB" id="A0AAU7VPT9"/>
<name>A0AAU7VPT9_9FIRM</name>
<dbReference type="GO" id="GO:0006207">
    <property type="term" value="P:'de novo' pyrimidine nucleobase biosynthetic process"/>
    <property type="evidence" value="ECO:0007669"/>
    <property type="project" value="InterPro"/>
</dbReference>
<evidence type="ECO:0000256" key="6">
    <source>
        <dbReference type="ARBA" id="ARBA00049157"/>
    </source>
</evidence>
<reference evidence="9" key="1">
    <citation type="journal article" date="2013" name="Extremophiles">
        <title>Proteinivorax tanatarense gen. nov., sp. nov., an anaerobic, haloalkaliphilic, proteolytic bacterium isolated from a decaying algal bloom, and proposal of Proteinivoraceae fam. nov.</title>
        <authorList>
            <person name="Kevbrin V."/>
            <person name="Boltyanskaya Y."/>
            <person name="Zhilina T."/>
            <person name="Kolganova T."/>
            <person name="Lavrentjeva E."/>
            <person name="Kuznetsov B."/>
        </authorList>
    </citation>
    <scope>NUCLEOTIDE SEQUENCE</scope>
    <source>
        <strain evidence="9">Z-910T</strain>
    </source>
</reference>
<gene>
    <name evidence="7 9" type="primary">pyrF</name>
    <name evidence="9" type="ORF">PRVXT_001250</name>
</gene>
<dbReference type="GO" id="GO:0004590">
    <property type="term" value="F:orotidine-5'-phosphate decarboxylase activity"/>
    <property type="evidence" value="ECO:0007669"/>
    <property type="project" value="UniProtKB-UniRule"/>
</dbReference>
<evidence type="ECO:0000256" key="4">
    <source>
        <dbReference type="ARBA" id="ARBA00022975"/>
    </source>
</evidence>
<dbReference type="GO" id="GO:0044205">
    <property type="term" value="P:'de novo' UMP biosynthetic process"/>
    <property type="evidence" value="ECO:0007669"/>
    <property type="project" value="UniProtKB-UniRule"/>
</dbReference>
<dbReference type="Gene3D" id="3.20.20.70">
    <property type="entry name" value="Aldolase class I"/>
    <property type="match status" value="1"/>
</dbReference>
<dbReference type="NCBIfam" id="TIGR02127">
    <property type="entry name" value="pyrF_sub2"/>
    <property type="match status" value="1"/>
</dbReference>
<feature type="active site" description="Proton donor" evidence="7">
    <location>
        <position position="104"/>
    </location>
</feature>
<dbReference type="InterPro" id="IPR001754">
    <property type="entry name" value="OMPdeCOase_dom"/>
</dbReference>
<dbReference type="EMBL" id="CP158367">
    <property type="protein sequence ID" value="XBX76075.1"/>
    <property type="molecule type" value="Genomic_DNA"/>
</dbReference>
<evidence type="ECO:0000256" key="7">
    <source>
        <dbReference type="HAMAP-Rule" id="MF_01215"/>
    </source>
</evidence>
<comment type="pathway">
    <text evidence="1 7">Pyrimidine metabolism; UMP biosynthesis via de novo pathway; UMP from orotate: step 2/2.</text>
</comment>
<dbReference type="CDD" id="cd04725">
    <property type="entry name" value="OMP_decarboxylase_like"/>
    <property type="match status" value="1"/>
</dbReference>
<keyword evidence="5 7" id="KW-0456">Lyase</keyword>
<dbReference type="HAMAP" id="MF_01215">
    <property type="entry name" value="OMPdecase_type2"/>
    <property type="match status" value="1"/>
</dbReference>
<evidence type="ECO:0000313" key="9">
    <source>
        <dbReference type="EMBL" id="XBX76075.1"/>
    </source>
</evidence>
<evidence type="ECO:0000259" key="8">
    <source>
        <dbReference type="SMART" id="SM00934"/>
    </source>
</evidence>
<dbReference type="RefSeq" id="WP_350344808.1">
    <property type="nucleotide sequence ID" value="NZ_CP158367.1"/>
</dbReference>
<accession>A0AAU7VPT9</accession>